<keyword evidence="4" id="KW-1185">Reference proteome</keyword>
<dbReference type="InterPro" id="IPR012337">
    <property type="entry name" value="RNaseH-like_sf"/>
</dbReference>
<evidence type="ECO:0000259" key="2">
    <source>
        <dbReference type="Pfam" id="PF13966"/>
    </source>
</evidence>
<dbReference type="SUPFAM" id="SSF53098">
    <property type="entry name" value="Ribonuclease H-like"/>
    <property type="match status" value="1"/>
</dbReference>
<dbReference type="InterPro" id="IPR002156">
    <property type="entry name" value="RNaseH_domain"/>
</dbReference>
<sequence length="660" mass="75400">MGRQIFDGILIANEVIHSMKIIKGNGGNLIFKLDFSKARWLHQGDPLSSFLFILVTKVLHLLLEKAGVLGLIEGIHGAVEKVVENMKFILCCFEIFSGLSINFKKSCIVGIGVNEEFLYHMAAICKCKKGVLPICYLGLPLGADPRRVATWEVVVERFRKKLSGWKCRTMSWATRIVLINAVLSSLPIYFMRNFLWGGFDGKRKMAKLWRLVVNKKALWSKVILAKYGSNTKQWRFCANNLKDMSTVWRGIVENSLDARVSRWLGDKDFCWKVGNGKEILFWGVIWCGNGPLKLEFPQLFRLAKFKNGSIFDYSFNCGFSNFNWEVLFVRPLLAREVGLLCGLIERVSCVVLVPEVEDLILWAHDNKVEFPVKQLTKLLIEGEGDDSCFAFDKIWRLKVPPRVHNFLWLLAIDRVPTKDFLIKRGVKILEILNVCPWCNRVLEKVDHVFFGCNFIAGFWKRTLNWWDSGWKVVRNFEEFYSLVFKVKIIGSCKSLWLIAIAAFYWSIWLASNEMVKWCYPPHGWLKFIVSGIAFEGAMDGGVMRDEEGIVRALFSGPNDACDAETAELGAIITALDVFIDIDWKGSGSLIIETDLSVAYNWILEKSRRLWSHQVLFADLERRIACVGKLSFSIAEVNGNEMVESLAPAGMSRPSMFKAWW</sequence>
<dbReference type="Pfam" id="PF13456">
    <property type="entry name" value="RVT_3"/>
    <property type="match status" value="1"/>
</dbReference>
<name>A0A5D2H583_GOSDA</name>
<dbReference type="InterPro" id="IPR026960">
    <property type="entry name" value="RVT-Znf"/>
</dbReference>
<feature type="domain" description="Reverse transcriptase zinc-binding" evidence="2">
    <location>
        <begin position="386"/>
        <end position="459"/>
    </location>
</feature>
<dbReference type="Proteomes" id="UP000323506">
    <property type="component" value="Chromosome A03"/>
</dbReference>
<accession>A0A5D2H583</accession>
<dbReference type="EMBL" id="CM017690">
    <property type="protein sequence ID" value="TYH25372.1"/>
    <property type="molecule type" value="Genomic_DNA"/>
</dbReference>
<dbReference type="PANTHER" id="PTHR33116:SF75">
    <property type="entry name" value="RIBONUCLEASE H PROTEIN"/>
    <property type="match status" value="1"/>
</dbReference>
<evidence type="ECO:0000313" key="4">
    <source>
        <dbReference type="Proteomes" id="UP000323506"/>
    </source>
</evidence>
<dbReference type="InterPro" id="IPR036397">
    <property type="entry name" value="RNaseH_sf"/>
</dbReference>
<reference evidence="3 4" key="1">
    <citation type="submission" date="2019-06" db="EMBL/GenBank/DDBJ databases">
        <title>WGS assembly of Gossypium darwinii.</title>
        <authorList>
            <person name="Chen Z.J."/>
            <person name="Sreedasyam A."/>
            <person name="Ando A."/>
            <person name="Song Q."/>
            <person name="De L."/>
            <person name="Hulse-Kemp A."/>
            <person name="Ding M."/>
            <person name="Ye W."/>
            <person name="Kirkbride R."/>
            <person name="Jenkins J."/>
            <person name="Plott C."/>
            <person name="Lovell J."/>
            <person name="Lin Y.-M."/>
            <person name="Vaughn R."/>
            <person name="Liu B."/>
            <person name="Li W."/>
            <person name="Simpson S."/>
            <person name="Scheffler B."/>
            <person name="Saski C."/>
            <person name="Grover C."/>
            <person name="Hu G."/>
            <person name="Conover J."/>
            <person name="Carlson J."/>
            <person name="Shu S."/>
            <person name="Boston L."/>
            <person name="Williams M."/>
            <person name="Peterson D."/>
            <person name="Mcgee K."/>
            <person name="Jones D."/>
            <person name="Wendel J."/>
            <person name="Stelly D."/>
            <person name="Grimwood J."/>
            <person name="Schmutz J."/>
        </authorList>
    </citation>
    <scope>NUCLEOTIDE SEQUENCE [LARGE SCALE GENOMIC DNA]</scope>
    <source>
        <strain evidence="3">1808015.09</strain>
    </source>
</reference>
<evidence type="ECO:0008006" key="5">
    <source>
        <dbReference type="Google" id="ProtNLM"/>
    </source>
</evidence>
<evidence type="ECO:0000313" key="3">
    <source>
        <dbReference type="EMBL" id="TYH25372.1"/>
    </source>
</evidence>
<dbReference type="GO" id="GO:0003676">
    <property type="term" value="F:nucleic acid binding"/>
    <property type="evidence" value="ECO:0007669"/>
    <property type="project" value="InterPro"/>
</dbReference>
<dbReference type="AlphaFoldDB" id="A0A5D2H583"/>
<dbReference type="PANTHER" id="PTHR33116">
    <property type="entry name" value="REVERSE TRANSCRIPTASE ZINC-BINDING DOMAIN-CONTAINING PROTEIN-RELATED-RELATED"/>
    <property type="match status" value="1"/>
</dbReference>
<dbReference type="GO" id="GO:0004523">
    <property type="term" value="F:RNA-DNA hybrid ribonuclease activity"/>
    <property type="evidence" value="ECO:0007669"/>
    <property type="project" value="InterPro"/>
</dbReference>
<gene>
    <name evidence="3" type="ORF">ES288_A03G162700v1</name>
</gene>
<organism evidence="3 4">
    <name type="scientific">Gossypium darwinii</name>
    <name type="common">Darwin's cotton</name>
    <name type="synonym">Gossypium barbadense var. darwinii</name>
    <dbReference type="NCBI Taxonomy" id="34276"/>
    <lineage>
        <taxon>Eukaryota</taxon>
        <taxon>Viridiplantae</taxon>
        <taxon>Streptophyta</taxon>
        <taxon>Embryophyta</taxon>
        <taxon>Tracheophyta</taxon>
        <taxon>Spermatophyta</taxon>
        <taxon>Magnoliopsida</taxon>
        <taxon>eudicotyledons</taxon>
        <taxon>Gunneridae</taxon>
        <taxon>Pentapetalae</taxon>
        <taxon>rosids</taxon>
        <taxon>malvids</taxon>
        <taxon>Malvales</taxon>
        <taxon>Malvaceae</taxon>
        <taxon>Malvoideae</taxon>
        <taxon>Gossypium</taxon>
    </lineage>
</organism>
<evidence type="ECO:0000259" key="1">
    <source>
        <dbReference type="Pfam" id="PF13456"/>
    </source>
</evidence>
<dbReference type="Gene3D" id="3.30.420.10">
    <property type="entry name" value="Ribonuclease H-like superfamily/Ribonuclease H"/>
    <property type="match status" value="1"/>
</dbReference>
<feature type="domain" description="RNase H type-1" evidence="1">
    <location>
        <begin position="540"/>
        <end position="646"/>
    </location>
</feature>
<protein>
    <recommendedName>
        <fullName evidence="5">Reverse transcriptase zinc-binding domain-containing protein</fullName>
    </recommendedName>
</protein>
<dbReference type="Pfam" id="PF13966">
    <property type="entry name" value="zf-RVT"/>
    <property type="match status" value="1"/>
</dbReference>
<proteinExistence type="predicted"/>